<dbReference type="InterPro" id="IPR003741">
    <property type="entry name" value="LUD_dom"/>
</dbReference>
<dbReference type="SUPFAM" id="SSF100950">
    <property type="entry name" value="NagB/RpiA/CoA transferase-like"/>
    <property type="match status" value="1"/>
</dbReference>
<dbReference type="PANTHER" id="PTHR43682">
    <property type="entry name" value="LACTATE UTILIZATION PROTEIN C"/>
    <property type="match status" value="1"/>
</dbReference>
<dbReference type="RefSeq" id="WP_231938876.1">
    <property type="nucleotide sequence ID" value="NZ_LT629739.1"/>
</dbReference>
<feature type="compositionally biased region" description="Low complexity" evidence="1">
    <location>
        <begin position="39"/>
        <end position="62"/>
    </location>
</feature>
<evidence type="ECO:0000256" key="1">
    <source>
        <dbReference type="SAM" id="MobiDB-lite"/>
    </source>
</evidence>
<evidence type="ECO:0000313" key="4">
    <source>
        <dbReference type="Proteomes" id="UP000199700"/>
    </source>
</evidence>
<gene>
    <name evidence="3" type="ORF">SAMN04489751_3176</name>
</gene>
<dbReference type="PANTHER" id="PTHR43682:SF1">
    <property type="entry name" value="LACTATE UTILIZATION PROTEIN C"/>
    <property type="match status" value="1"/>
</dbReference>
<proteinExistence type="predicted"/>
<protein>
    <submittedName>
        <fullName evidence="3">Uncharacterized ACR, YkgG family COG1556</fullName>
    </submittedName>
</protein>
<dbReference type="Proteomes" id="UP000199700">
    <property type="component" value="Chromosome"/>
</dbReference>
<feature type="region of interest" description="Disordered" evidence="1">
    <location>
        <begin position="20"/>
        <end position="67"/>
    </location>
</feature>
<dbReference type="InterPro" id="IPR037171">
    <property type="entry name" value="NagB/RpiA_transferase-like"/>
</dbReference>
<evidence type="ECO:0000259" key="2">
    <source>
        <dbReference type="Pfam" id="PF02589"/>
    </source>
</evidence>
<dbReference type="STRING" id="629680.SAMN04489751_3176"/>
<keyword evidence="4" id="KW-1185">Reference proteome</keyword>
<name>A0A1H1W0G1_BRESA</name>
<dbReference type="InterPro" id="IPR024185">
    <property type="entry name" value="FTHF_cligase-like_sf"/>
</dbReference>
<accession>A0A1H1W0G1</accession>
<dbReference type="Gene3D" id="3.40.50.10420">
    <property type="entry name" value="NagB/RpiA/CoA transferase-like"/>
    <property type="match status" value="1"/>
</dbReference>
<dbReference type="EMBL" id="LT629739">
    <property type="protein sequence ID" value="SDS89769.1"/>
    <property type="molecule type" value="Genomic_DNA"/>
</dbReference>
<organism evidence="3 4">
    <name type="scientific">Brevibacterium sandarakinum</name>
    <dbReference type="NCBI Taxonomy" id="629680"/>
    <lineage>
        <taxon>Bacteria</taxon>
        <taxon>Bacillati</taxon>
        <taxon>Actinomycetota</taxon>
        <taxon>Actinomycetes</taxon>
        <taxon>Micrococcales</taxon>
        <taxon>Brevibacteriaceae</taxon>
        <taxon>Brevibacterium</taxon>
    </lineage>
</organism>
<dbReference type="AlphaFoldDB" id="A0A1H1W0G1"/>
<dbReference type="Pfam" id="PF02589">
    <property type="entry name" value="LUD_dom"/>
    <property type="match status" value="1"/>
</dbReference>
<reference evidence="3" key="1">
    <citation type="submission" date="2016-10" db="EMBL/GenBank/DDBJ databases">
        <authorList>
            <person name="Varghese N."/>
            <person name="Submissions S."/>
        </authorList>
    </citation>
    <scope>NUCLEOTIDE SEQUENCE [LARGE SCALE GENOMIC DNA]</scope>
    <source>
        <strain evidence="3">DSM 22082</strain>
    </source>
</reference>
<feature type="domain" description="LUD" evidence="2">
    <location>
        <begin position="161"/>
        <end position="253"/>
    </location>
</feature>
<evidence type="ECO:0000313" key="3">
    <source>
        <dbReference type="EMBL" id="SDS89769.1"/>
    </source>
</evidence>
<sequence length="257" mass="26413">MTDTAREEILGRINQALGRRGGGEYVSSATGAVPTGSPTDAAGSGTTHSTSAEAGTEAAESTIPAAGGGMVNQSADYLRTGTHEGEDLIELLIDRLEDYKANVHRVSGDPATTIAGLLEPGATIVVPRGLDDSWLQEFSGEVSVDAPGQELSIPELDAQAAVVTASAVAIAQTGTIVLDGSPECGRRAITLVPDHHVCVVRVSDIVDIVPEGIARLTRTAALTFISGPSATSDIELKRVEGVHGPRTLDVVIVDDAS</sequence>